<dbReference type="HOGENOM" id="CLU_2393981_0_0_5"/>
<gene>
    <name evidence="2" type="ordered locus">bsl8075</name>
</gene>
<organism evidence="2 3">
    <name type="scientific">Bradyrhizobium diazoefficiens (strain JCM 10833 / BCRC 13528 / IAM 13628 / NBRC 14792 / USDA 110)</name>
    <dbReference type="NCBI Taxonomy" id="224911"/>
    <lineage>
        <taxon>Bacteria</taxon>
        <taxon>Pseudomonadati</taxon>
        <taxon>Pseudomonadota</taxon>
        <taxon>Alphaproteobacteria</taxon>
        <taxon>Hyphomicrobiales</taxon>
        <taxon>Nitrobacteraceae</taxon>
        <taxon>Bradyrhizobium</taxon>
    </lineage>
</organism>
<keyword evidence="3" id="KW-1185">Reference proteome</keyword>
<dbReference type="EnsemblBacteria" id="BAC53340">
    <property type="protein sequence ID" value="BAC53340"/>
    <property type="gene ID" value="BAC53340"/>
</dbReference>
<evidence type="ECO:0000313" key="3">
    <source>
        <dbReference type="Proteomes" id="UP000002526"/>
    </source>
</evidence>
<dbReference type="KEGG" id="bja:bsl8075"/>
<accession>Q89BS3</accession>
<name>Q89BS3_BRADU</name>
<reference evidence="3" key="1">
    <citation type="journal article" date="2002" name="DNA Res.">
        <title>Complete genomic sequence of nitrogen-fixing symbiotic bacterium Bradyrhizobium japonicum USDA110.</title>
        <authorList>
            <person name="Kaneko T."/>
            <person name="Nakamura Y."/>
            <person name="Sato S."/>
            <person name="Minamisawa K."/>
            <person name="Uchiumi T."/>
            <person name="Sasamoto S."/>
            <person name="Watanabe A."/>
            <person name="Idesawa K."/>
            <person name="Iriguchi M."/>
            <person name="Kawashima K."/>
            <person name="Kohara M."/>
            <person name="Matsumoto M."/>
            <person name="Shimpo S."/>
            <person name="Tsuruoka H."/>
            <person name="Wada T."/>
            <person name="Yamada M."/>
            <person name="Tabata S."/>
        </authorList>
    </citation>
    <scope>NUCLEOTIDE SEQUENCE [LARGE SCALE GENOMIC DNA]</scope>
    <source>
        <strain evidence="3">JCM 10833 / BCRC 13528 / IAM 13628 / NBRC 14792 / USDA 110</strain>
    </source>
</reference>
<evidence type="ECO:0000313" key="2">
    <source>
        <dbReference type="EMBL" id="BAC53340.1"/>
    </source>
</evidence>
<sequence length="93" mass="10273">MHRSTCRGIAHMDENWPPIPTNDFLLPSASERTSADDDPPQTALTKSAECSAAYYRNKTEVRDGFLIALRAMELADFEQHSEPVTLPVGSAKP</sequence>
<evidence type="ECO:0000256" key="1">
    <source>
        <dbReference type="SAM" id="MobiDB-lite"/>
    </source>
</evidence>
<proteinExistence type="predicted"/>
<dbReference type="InParanoid" id="Q89BS3"/>
<feature type="region of interest" description="Disordered" evidence="1">
    <location>
        <begin position="1"/>
        <end position="45"/>
    </location>
</feature>
<dbReference type="EMBL" id="BA000040">
    <property type="protein sequence ID" value="BAC53340.1"/>
    <property type="molecule type" value="Genomic_DNA"/>
</dbReference>
<dbReference type="OrthoDB" id="8248009at2"/>
<protein>
    <submittedName>
        <fullName evidence="2">Bsl8075 protein</fullName>
    </submittedName>
</protein>
<dbReference type="Proteomes" id="UP000002526">
    <property type="component" value="Chromosome"/>
</dbReference>
<dbReference type="AlphaFoldDB" id="Q89BS3"/>